<organism evidence="1 2">
    <name type="scientific">Tetranychus urticae</name>
    <name type="common">Two-spotted spider mite</name>
    <dbReference type="NCBI Taxonomy" id="32264"/>
    <lineage>
        <taxon>Eukaryota</taxon>
        <taxon>Metazoa</taxon>
        <taxon>Ecdysozoa</taxon>
        <taxon>Arthropoda</taxon>
        <taxon>Chelicerata</taxon>
        <taxon>Arachnida</taxon>
        <taxon>Acari</taxon>
        <taxon>Acariformes</taxon>
        <taxon>Trombidiformes</taxon>
        <taxon>Prostigmata</taxon>
        <taxon>Eleutherengona</taxon>
        <taxon>Raphignathae</taxon>
        <taxon>Tetranychoidea</taxon>
        <taxon>Tetranychidae</taxon>
        <taxon>Tetranychus</taxon>
    </lineage>
</organism>
<reference evidence="1" key="2">
    <citation type="submission" date="2015-06" db="UniProtKB">
        <authorList>
            <consortium name="EnsemblMetazoa"/>
        </authorList>
    </citation>
    <scope>IDENTIFICATION</scope>
</reference>
<dbReference type="HOGENOM" id="CLU_3126904_0_0_1"/>
<name>T1K9C1_TETUR</name>
<evidence type="ECO:0000313" key="2">
    <source>
        <dbReference type="Proteomes" id="UP000015104"/>
    </source>
</evidence>
<evidence type="ECO:0000313" key="1">
    <source>
        <dbReference type="EnsemblMetazoa" id="tetur07g04400.1"/>
    </source>
</evidence>
<proteinExistence type="predicted"/>
<dbReference type="AlphaFoldDB" id="T1K9C1"/>
<dbReference type="Proteomes" id="UP000015104">
    <property type="component" value="Unassembled WGS sequence"/>
</dbReference>
<dbReference type="EMBL" id="CAEY01001890">
    <property type="status" value="NOT_ANNOTATED_CDS"/>
    <property type="molecule type" value="Genomic_DNA"/>
</dbReference>
<reference evidence="2" key="1">
    <citation type="submission" date="2011-08" db="EMBL/GenBank/DDBJ databases">
        <authorList>
            <person name="Rombauts S."/>
        </authorList>
    </citation>
    <scope>NUCLEOTIDE SEQUENCE</scope>
    <source>
        <strain evidence="2">London</strain>
    </source>
</reference>
<sequence>MPPKKAIQGSGFIPPIGQVSIGNQSGKVVVIRETNVTTTTKEKIVAYPKK</sequence>
<dbReference type="EnsemblMetazoa" id="tetur07g04400.1">
    <property type="protein sequence ID" value="tetur07g04400.1"/>
    <property type="gene ID" value="tetur07g04400"/>
</dbReference>
<protein>
    <submittedName>
        <fullName evidence="1">Uncharacterized protein</fullName>
    </submittedName>
</protein>
<keyword evidence="2" id="KW-1185">Reference proteome</keyword>
<accession>T1K9C1</accession>